<dbReference type="Proteomes" id="UP000700732">
    <property type="component" value="Unassembled WGS sequence"/>
</dbReference>
<feature type="domain" description="Plasmid replication protein RepL" evidence="1">
    <location>
        <begin position="53"/>
        <end position="169"/>
    </location>
</feature>
<dbReference type="InterPro" id="IPR008813">
    <property type="entry name" value="Plasmid_replication_RepL"/>
</dbReference>
<dbReference type="RefSeq" id="WP_186742608.1">
    <property type="nucleotide sequence ID" value="NZ_VFIA01000117.1"/>
</dbReference>
<sequence length="203" mass="23727">MNSSNGYKKITDYASFDENPFMDNAVNDIRVVRKTQIVRPKDSSEIQRIVSQGGEVTGYSAFMRFIEVDEERFAKVYLNQFASFWDLPNTAIRVFGYVINTIKPKQDVFTFDLEDCLSYTKYKTKKSVFEGLSALIECGIIARGNRHYKYFINPLVVFNGDRVAFTKMYVKKKRDKEKSSVNQLDLFQEDILKFEEQNYKDID</sequence>
<name>A0ABR6WFL2_9BACT</name>
<evidence type="ECO:0000313" key="2">
    <source>
        <dbReference type="EMBL" id="MBC3795322.1"/>
    </source>
</evidence>
<organism evidence="2 3">
    <name type="scientific">Spirosoma utsteinense</name>
    <dbReference type="NCBI Taxonomy" id="2585773"/>
    <lineage>
        <taxon>Bacteria</taxon>
        <taxon>Pseudomonadati</taxon>
        <taxon>Bacteroidota</taxon>
        <taxon>Cytophagia</taxon>
        <taxon>Cytophagales</taxon>
        <taxon>Cytophagaceae</taxon>
        <taxon>Spirosoma</taxon>
    </lineage>
</organism>
<dbReference type="Pfam" id="PF05732">
    <property type="entry name" value="RepL"/>
    <property type="match status" value="1"/>
</dbReference>
<accession>A0ABR6WFL2</accession>
<proteinExistence type="predicted"/>
<protein>
    <recommendedName>
        <fullName evidence="1">Plasmid replication protein RepL domain-containing protein</fullName>
    </recommendedName>
</protein>
<dbReference type="EMBL" id="VFIA01000117">
    <property type="protein sequence ID" value="MBC3795322.1"/>
    <property type="molecule type" value="Genomic_DNA"/>
</dbReference>
<evidence type="ECO:0000313" key="3">
    <source>
        <dbReference type="Proteomes" id="UP000700732"/>
    </source>
</evidence>
<reference evidence="2 3" key="1">
    <citation type="submission" date="2019-06" db="EMBL/GenBank/DDBJ databases">
        <title>Spirosoma utsteinense sp. nov. isolated from Antarctic ice-free soils.</title>
        <authorList>
            <person name="Tahon G."/>
        </authorList>
    </citation>
    <scope>NUCLEOTIDE SEQUENCE [LARGE SCALE GENOMIC DNA]</scope>
    <source>
        <strain evidence="2 3">LMG 31447</strain>
    </source>
</reference>
<keyword evidence="3" id="KW-1185">Reference proteome</keyword>
<evidence type="ECO:0000259" key="1">
    <source>
        <dbReference type="Pfam" id="PF05732"/>
    </source>
</evidence>
<gene>
    <name evidence="2" type="ORF">FH603_5858</name>
</gene>
<comment type="caution">
    <text evidence="2">The sequence shown here is derived from an EMBL/GenBank/DDBJ whole genome shotgun (WGS) entry which is preliminary data.</text>
</comment>